<dbReference type="InterPro" id="IPR039552">
    <property type="entry name" value="IS66_C"/>
</dbReference>
<keyword evidence="1" id="KW-0175">Coiled coil</keyword>
<protein>
    <submittedName>
        <fullName evidence="7">IS66 family transposase</fullName>
    </submittedName>
</protein>
<evidence type="ECO:0000256" key="1">
    <source>
        <dbReference type="SAM" id="Coils"/>
    </source>
</evidence>
<evidence type="ECO:0000259" key="5">
    <source>
        <dbReference type="Pfam" id="PF13007"/>
    </source>
</evidence>
<feature type="domain" description="Transposase IS66 zinc-finger binding" evidence="4">
    <location>
        <begin position="128"/>
        <end position="170"/>
    </location>
</feature>
<keyword evidence="8" id="KW-1185">Reference proteome</keyword>
<dbReference type="Pfam" id="PF13005">
    <property type="entry name" value="zf-IS66"/>
    <property type="match status" value="1"/>
</dbReference>
<dbReference type="RefSeq" id="WP_193192486.1">
    <property type="nucleotide sequence ID" value="NZ_JACZFR010000028.1"/>
</dbReference>
<dbReference type="InterPro" id="IPR024463">
    <property type="entry name" value="Transposase_TnpC_homeodom"/>
</dbReference>
<evidence type="ECO:0000313" key="7">
    <source>
        <dbReference type="EMBL" id="MFC6632369.1"/>
    </source>
</evidence>
<feature type="coiled-coil region" evidence="1">
    <location>
        <begin position="357"/>
        <end position="384"/>
    </location>
</feature>
<comment type="caution">
    <text evidence="7">The sequence shown here is derived from an EMBL/GenBank/DDBJ whole genome shotgun (WGS) entry which is preliminary data.</text>
</comment>
<organism evidence="7 8">
    <name type="scientific">Microbulbifer taiwanensis</name>
    <dbReference type="NCBI Taxonomy" id="986746"/>
    <lineage>
        <taxon>Bacteria</taxon>
        <taxon>Pseudomonadati</taxon>
        <taxon>Pseudomonadota</taxon>
        <taxon>Gammaproteobacteria</taxon>
        <taxon>Cellvibrionales</taxon>
        <taxon>Microbulbiferaceae</taxon>
        <taxon>Microbulbifer</taxon>
    </lineage>
</organism>
<dbReference type="InterPro" id="IPR052344">
    <property type="entry name" value="Transposase-related"/>
</dbReference>
<evidence type="ECO:0000259" key="6">
    <source>
        <dbReference type="Pfam" id="PF13817"/>
    </source>
</evidence>
<feature type="coiled-coil region" evidence="1">
    <location>
        <begin position="12"/>
        <end position="60"/>
    </location>
</feature>
<evidence type="ECO:0000259" key="4">
    <source>
        <dbReference type="Pfam" id="PF13005"/>
    </source>
</evidence>
<feature type="region of interest" description="Disordered" evidence="2">
    <location>
        <begin position="94"/>
        <end position="115"/>
    </location>
</feature>
<dbReference type="NCBIfam" id="NF033517">
    <property type="entry name" value="transpos_IS66"/>
    <property type="match status" value="1"/>
</dbReference>
<dbReference type="EMBL" id="JBHSVR010000001">
    <property type="protein sequence ID" value="MFC6632369.1"/>
    <property type="molecule type" value="Genomic_DNA"/>
</dbReference>
<dbReference type="Pfam" id="PF13817">
    <property type="entry name" value="DDE_Tnp_IS66_C"/>
    <property type="match status" value="1"/>
</dbReference>
<evidence type="ECO:0000259" key="3">
    <source>
        <dbReference type="Pfam" id="PF03050"/>
    </source>
</evidence>
<feature type="domain" description="Transposase IS66 central" evidence="3">
    <location>
        <begin position="184"/>
        <end position="465"/>
    </location>
</feature>
<dbReference type="PANTHER" id="PTHR33678">
    <property type="entry name" value="BLL1576 PROTEIN"/>
    <property type="match status" value="1"/>
</dbReference>
<gene>
    <name evidence="7" type="ORF">ACFQBM_03700</name>
</gene>
<evidence type="ECO:0000256" key="2">
    <source>
        <dbReference type="SAM" id="MobiDB-lite"/>
    </source>
</evidence>
<dbReference type="Pfam" id="PF03050">
    <property type="entry name" value="DDE_Tnp_IS66"/>
    <property type="match status" value="1"/>
</dbReference>
<dbReference type="PANTHER" id="PTHR33678:SF1">
    <property type="entry name" value="BLL1576 PROTEIN"/>
    <property type="match status" value="1"/>
</dbReference>
<proteinExistence type="predicted"/>
<name>A0ABW1YI92_9GAMM</name>
<sequence>MTTPPDLSNLNVEQLRQLAAQLLSEAAEKDQTITQQNNQLHNQQLLNDKLKQELAILKRHHFGKSSEALNTHLASLLDELVDADIAAVEMELAGPAESTPQSAKRQPKRSSLPPELPRRIIEHEPEHTQCDCGCQLQRIGEDISEKLDYIPGTFTVERHIRDKWACKRCESITQAPVPPQIVDKGIPTSGLLAHLLVAKYADHLPLYRQERIFARAGLAISRSTLAEWVGRCGVALQPLVDALREALLQHPVLHADETPVPMLAPGKKKAHRAYIWAYCSTSTAAVKAVVYDFAETRAGANARTFLEGWQGKLVCDDYSGYKAGFNKGITEIGCMAHARRKFYDLYTANKSQIAEQALQLIQQLYDAEREAKELTVEARKQLREQRSKPLLDSLRQWLRTHRQKVPNGSATDKAIDYSLKRWQALTRYCDDGAVPIDNNHVENQIRPWALGRSSWLFAGSMRSGQRAAAIMSLIQSARLNGHDPYAYLKDIMQRASAIGELLPHNWVPSDKV</sequence>
<reference evidence="8" key="1">
    <citation type="journal article" date="2019" name="Int. J. Syst. Evol. Microbiol.">
        <title>The Global Catalogue of Microorganisms (GCM) 10K type strain sequencing project: providing services to taxonomists for standard genome sequencing and annotation.</title>
        <authorList>
            <consortium name="The Broad Institute Genomics Platform"/>
            <consortium name="The Broad Institute Genome Sequencing Center for Infectious Disease"/>
            <person name="Wu L."/>
            <person name="Ma J."/>
        </authorList>
    </citation>
    <scope>NUCLEOTIDE SEQUENCE [LARGE SCALE GENOMIC DNA]</scope>
    <source>
        <strain evidence="8">CGMCC 1.13718</strain>
    </source>
</reference>
<dbReference type="Proteomes" id="UP001596425">
    <property type="component" value="Unassembled WGS sequence"/>
</dbReference>
<dbReference type="Pfam" id="PF13007">
    <property type="entry name" value="LZ_Tnp_IS66"/>
    <property type="match status" value="1"/>
</dbReference>
<feature type="domain" description="Transposase TnpC homeodomain" evidence="5">
    <location>
        <begin position="50"/>
        <end position="120"/>
    </location>
</feature>
<feature type="domain" description="Transposase IS66 C-terminal" evidence="6">
    <location>
        <begin position="472"/>
        <end position="504"/>
    </location>
</feature>
<accession>A0ABW1YI92</accession>
<evidence type="ECO:0000313" key="8">
    <source>
        <dbReference type="Proteomes" id="UP001596425"/>
    </source>
</evidence>
<dbReference type="InterPro" id="IPR004291">
    <property type="entry name" value="Transposase_IS66_central"/>
</dbReference>
<dbReference type="InterPro" id="IPR024474">
    <property type="entry name" value="Znf_dom_IS66"/>
</dbReference>